<sequence length="336" mass="38296">MATFAKSTFNAASYASFRPTYPRSLYDFIYTYHAQSKRAGWEKVVDLGCGTGQATLEVADRFKKAIGCDPSEGMVENARLAAEQSGRARKPEFVVSPAEKLSFLEDSSADMIIAGALFDVMSSGILQLAKYRIHSLAQAAHWFDYKTLFPELARVLKPGGTVAIWNYAELRFGGRPALDPLIHDYSHGEKSLGPHWQQPGNYMRSILRVLDSTVLRSLDSRRLSSKDPLPTSSPWDPSSIRRIYYVGDHEPDLQGEKLPIILKKYLTWDAFKSYLRTWSSLHDYLVKHPNDKDSEGRDIVDRLLRRCTKKEKVYQTRIPKRGRMGLLQNGRLLYYY</sequence>
<evidence type="ECO:0000313" key="5">
    <source>
        <dbReference type="Proteomes" id="UP000614334"/>
    </source>
</evidence>
<dbReference type="PANTHER" id="PTHR44942:SF4">
    <property type="entry name" value="METHYLTRANSFERASE TYPE 11 DOMAIN-CONTAINING PROTEIN"/>
    <property type="match status" value="1"/>
</dbReference>
<reference evidence="4" key="1">
    <citation type="submission" date="2020-09" db="EMBL/GenBank/DDBJ databases">
        <title>Comparative genome analyses of four rice-infecting Rhizoctonia solani isolates reveal extensive enrichment of homogalacturonan modification genes.</title>
        <authorList>
            <person name="Lee D.-Y."/>
            <person name="Jeon J."/>
            <person name="Kim K.-T."/>
            <person name="Cheong K."/>
            <person name="Song H."/>
            <person name="Choi G."/>
            <person name="Ko J."/>
            <person name="Opiyo S.O."/>
            <person name="Zuo S."/>
            <person name="Madhav S."/>
            <person name="Lee Y.-H."/>
            <person name="Wang G.-L."/>
        </authorList>
    </citation>
    <scope>NUCLEOTIDE SEQUENCE</scope>
    <source>
        <strain evidence="4">AG1-IA B2</strain>
    </source>
</reference>
<gene>
    <name evidence="4" type="ORF">RHS01_05632</name>
</gene>
<dbReference type="EMBL" id="JACYCF010000009">
    <property type="protein sequence ID" value="KAF8755081.1"/>
    <property type="molecule type" value="Genomic_DNA"/>
</dbReference>
<keyword evidence="2 4" id="KW-0808">Transferase</keyword>
<protein>
    <submittedName>
        <fullName evidence="4">S-adenosyl-L-methionine-dependent methyltransferase</fullName>
    </submittedName>
</protein>
<evidence type="ECO:0000256" key="1">
    <source>
        <dbReference type="ARBA" id="ARBA00022603"/>
    </source>
</evidence>
<proteinExistence type="predicted"/>
<accession>A0A8H7IE24</accession>
<dbReference type="GO" id="GO:0032259">
    <property type="term" value="P:methylation"/>
    <property type="evidence" value="ECO:0007669"/>
    <property type="project" value="UniProtKB-KW"/>
</dbReference>
<dbReference type="AlphaFoldDB" id="A0A8H7IE24"/>
<dbReference type="InterPro" id="IPR029063">
    <property type="entry name" value="SAM-dependent_MTases_sf"/>
</dbReference>
<evidence type="ECO:0000259" key="3">
    <source>
        <dbReference type="Pfam" id="PF13649"/>
    </source>
</evidence>
<comment type="caution">
    <text evidence="4">The sequence shown here is derived from an EMBL/GenBank/DDBJ whole genome shotgun (WGS) entry which is preliminary data.</text>
</comment>
<keyword evidence="1 4" id="KW-0489">Methyltransferase</keyword>
<organism evidence="4 5">
    <name type="scientific">Rhizoctonia solani</name>
    <dbReference type="NCBI Taxonomy" id="456999"/>
    <lineage>
        <taxon>Eukaryota</taxon>
        <taxon>Fungi</taxon>
        <taxon>Dikarya</taxon>
        <taxon>Basidiomycota</taxon>
        <taxon>Agaricomycotina</taxon>
        <taxon>Agaricomycetes</taxon>
        <taxon>Cantharellales</taxon>
        <taxon>Ceratobasidiaceae</taxon>
        <taxon>Rhizoctonia</taxon>
    </lineage>
</organism>
<dbReference type="SUPFAM" id="SSF53335">
    <property type="entry name" value="S-adenosyl-L-methionine-dependent methyltransferases"/>
    <property type="match status" value="1"/>
</dbReference>
<evidence type="ECO:0000313" key="4">
    <source>
        <dbReference type="EMBL" id="KAF8755081.1"/>
    </source>
</evidence>
<dbReference type="InterPro" id="IPR041698">
    <property type="entry name" value="Methyltransf_25"/>
</dbReference>
<dbReference type="PANTHER" id="PTHR44942">
    <property type="entry name" value="METHYLTRANSF_11 DOMAIN-CONTAINING PROTEIN"/>
    <property type="match status" value="1"/>
</dbReference>
<dbReference type="Proteomes" id="UP000614334">
    <property type="component" value="Unassembled WGS sequence"/>
</dbReference>
<dbReference type="Gene3D" id="3.40.50.150">
    <property type="entry name" value="Vaccinia Virus protein VP39"/>
    <property type="match status" value="1"/>
</dbReference>
<evidence type="ECO:0000256" key="2">
    <source>
        <dbReference type="ARBA" id="ARBA00022679"/>
    </source>
</evidence>
<feature type="domain" description="Methyltransferase" evidence="3">
    <location>
        <begin position="44"/>
        <end position="122"/>
    </location>
</feature>
<dbReference type="GO" id="GO:0008168">
    <property type="term" value="F:methyltransferase activity"/>
    <property type="evidence" value="ECO:0007669"/>
    <property type="project" value="UniProtKB-KW"/>
</dbReference>
<dbReference type="Pfam" id="PF13649">
    <property type="entry name" value="Methyltransf_25"/>
    <property type="match status" value="1"/>
</dbReference>
<dbReference type="CDD" id="cd02440">
    <property type="entry name" value="AdoMet_MTases"/>
    <property type="match status" value="1"/>
</dbReference>
<dbReference type="InterPro" id="IPR051052">
    <property type="entry name" value="Diverse_substrate_MTase"/>
</dbReference>
<name>A0A8H7IE24_9AGAM</name>